<dbReference type="GO" id="GO:0019344">
    <property type="term" value="P:cysteine biosynthetic process"/>
    <property type="evidence" value="ECO:0007669"/>
    <property type="project" value="UniProtKB-KW"/>
</dbReference>
<dbReference type="Gene3D" id="3.40.50.1100">
    <property type="match status" value="2"/>
</dbReference>
<evidence type="ECO:0000256" key="3">
    <source>
        <dbReference type="ARBA" id="ARBA00022605"/>
    </source>
</evidence>
<dbReference type="Pfam" id="PF00291">
    <property type="entry name" value="PALP"/>
    <property type="match status" value="1"/>
</dbReference>
<name>A0A6B9D212_9ASCO</name>
<evidence type="ECO:0000256" key="2">
    <source>
        <dbReference type="ARBA" id="ARBA00007103"/>
    </source>
</evidence>
<proteinExistence type="inferred from homology"/>
<dbReference type="InterPro" id="IPR036052">
    <property type="entry name" value="TrpB-like_PALP_sf"/>
</dbReference>
<dbReference type="GO" id="GO:0016740">
    <property type="term" value="F:transferase activity"/>
    <property type="evidence" value="ECO:0007669"/>
    <property type="project" value="UniProtKB-KW"/>
</dbReference>
<keyword evidence="4" id="KW-0808">Transferase</keyword>
<evidence type="ECO:0000256" key="1">
    <source>
        <dbReference type="ARBA" id="ARBA00001933"/>
    </source>
</evidence>
<dbReference type="CDD" id="cd01561">
    <property type="entry name" value="CBS_like"/>
    <property type="match status" value="1"/>
</dbReference>
<dbReference type="InterPro" id="IPR050214">
    <property type="entry name" value="Cys_Synth/Cystath_Beta-Synth"/>
</dbReference>
<evidence type="ECO:0000313" key="8">
    <source>
        <dbReference type="EMBL" id="QGW56835.1"/>
    </source>
</evidence>
<comment type="similarity">
    <text evidence="2">Belongs to the cysteine synthase/cystathionine beta-synthase family.</text>
</comment>
<evidence type="ECO:0000256" key="4">
    <source>
        <dbReference type="ARBA" id="ARBA00022679"/>
    </source>
</evidence>
<comment type="cofactor">
    <cofactor evidence="1">
        <name>pyridoxal 5'-phosphate</name>
        <dbReference type="ChEBI" id="CHEBI:597326"/>
    </cofactor>
</comment>
<keyword evidence="6" id="KW-0198">Cysteine biosynthesis</keyword>
<keyword evidence="3" id="KW-0028">Amino-acid biosynthesis</keyword>
<protein>
    <submittedName>
        <fullName evidence="8">Putative cysteine synthase YGR012W</fullName>
    </submittedName>
</protein>
<dbReference type="EMBL" id="MN480443">
    <property type="protein sequence ID" value="QGW56835.1"/>
    <property type="molecule type" value="Genomic_DNA"/>
</dbReference>
<feature type="domain" description="Tryptophan synthase beta chain-like PALP" evidence="7">
    <location>
        <begin position="1"/>
        <end position="291"/>
    </location>
</feature>
<dbReference type="FunFam" id="3.40.50.1100:FF:000016">
    <property type="entry name" value="Cysteine synthase A"/>
    <property type="match status" value="1"/>
</dbReference>
<reference evidence="8" key="1">
    <citation type="journal article" date="2019" name="Microbiol. Res.">
        <title>Mating-type switching and mating-type gene array expression in the methylotrophic yeast Ogataea thermomethanolica TBRC656.</title>
        <authorList>
            <person name="Wongwisansri S."/>
            <person name="Promdonkoy P."/>
            <person name="Likhitrattanapisal S."/>
            <person name="Harnpichanchai P."/>
            <person name="Fujiyama K."/>
            <person name="Kaneko Y."/>
            <person name="Eurwilaichitr L."/>
            <person name="Ingsriswang S."/>
            <person name="Tanapongpipat S."/>
        </authorList>
    </citation>
    <scope>NUCLEOTIDE SEQUENCE</scope>
    <source>
        <strain evidence="8">TBRC 656</strain>
    </source>
</reference>
<sequence length="319" mass="34667">MELCNPGGSSKDRVALAIIRNFQNLGMIRPNTGDIIFEGTSGSTGISIAMLCKAMGYSAHICLPDDTSEEKLNLLHMYGATVQKVKPASIVDPNQYVNAARQGAIKVMGDQNTSIRAVFADQFENECNWKVHYDTTGPEIWEQTKGSINYLVSGSGTGGTISGCSMFLKGMNSTIKTILADPQGSGLYNRVKHGIMYDSVEREGTRRRHQVDTLIEGIGLNRITHNFAKGEAFIDGAEKVTDSQAMMMARFLNDREGLFLGSSSCINAVAACRVAYNSATKGDTIVFFACDSGNRHVSKFWKAAMCCKVESDLKNIIGL</sequence>
<dbReference type="SUPFAM" id="SSF53686">
    <property type="entry name" value="Tryptophan synthase beta subunit-like PLP-dependent enzymes"/>
    <property type="match status" value="1"/>
</dbReference>
<evidence type="ECO:0000259" key="7">
    <source>
        <dbReference type="Pfam" id="PF00291"/>
    </source>
</evidence>
<organism evidence="8">
    <name type="scientific">Ogataea thermomethanolica</name>
    <name type="common">nom. inval.</name>
    <dbReference type="NCBI Taxonomy" id="310468"/>
    <lineage>
        <taxon>Eukaryota</taxon>
        <taxon>Fungi</taxon>
        <taxon>Dikarya</taxon>
        <taxon>Ascomycota</taxon>
        <taxon>Saccharomycotina</taxon>
        <taxon>Pichiomycetes</taxon>
        <taxon>Pichiales</taxon>
        <taxon>Pichiaceae</taxon>
        <taxon>Ogataea</taxon>
    </lineage>
</organism>
<keyword evidence="5" id="KW-0663">Pyridoxal phosphate</keyword>
<accession>A0A6B9D212</accession>
<dbReference type="PANTHER" id="PTHR10314">
    <property type="entry name" value="CYSTATHIONINE BETA-SYNTHASE"/>
    <property type="match status" value="1"/>
</dbReference>
<dbReference type="AlphaFoldDB" id="A0A6B9D212"/>
<dbReference type="InterPro" id="IPR001926">
    <property type="entry name" value="TrpB-like_PALP"/>
</dbReference>
<evidence type="ECO:0000256" key="6">
    <source>
        <dbReference type="ARBA" id="ARBA00023192"/>
    </source>
</evidence>
<evidence type="ECO:0000256" key="5">
    <source>
        <dbReference type="ARBA" id="ARBA00022898"/>
    </source>
</evidence>